<reference evidence="2 3" key="2">
    <citation type="submission" date="2020-04" db="EMBL/GenBank/DDBJ databases">
        <title>Complete genome sequence of Alteromonas pelagimontana 5.12T.</title>
        <authorList>
            <person name="Sinha R.K."/>
            <person name="Krishnan K.P."/>
            <person name="Kurian J.P."/>
        </authorList>
    </citation>
    <scope>NUCLEOTIDE SEQUENCE [LARGE SCALE GENOMIC DNA]</scope>
    <source>
        <strain evidence="2 3">5.12</strain>
    </source>
</reference>
<dbReference type="Pfam" id="PF03009">
    <property type="entry name" value="GDPD"/>
    <property type="match status" value="1"/>
</dbReference>
<dbReference type="KEGG" id="apel:CA267_006900"/>
<dbReference type="EMBL" id="CP052766">
    <property type="protein sequence ID" value="QJR80521.1"/>
    <property type="molecule type" value="Genomic_DNA"/>
</dbReference>
<dbReference type="GO" id="GO:0006629">
    <property type="term" value="P:lipid metabolic process"/>
    <property type="evidence" value="ECO:0007669"/>
    <property type="project" value="InterPro"/>
</dbReference>
<dbReference type="Gene3D" id="3.20.20.190">
    <property type="entry name" value="Phosphatidylinositol (PI) phosphodiesterase"/>
    <property type="match status" value="1"/>
</dbReference>
<feature type="domain" description="GP-PDE" evidence="1">
    <location>
        <begin position="1"/>
        <end position="228"/>
    </location>
</feature>
<proteinExistence type="predicted"/>
<dbReference type="Proteomes" id="UP000219285">
    <property type="component" value="Chromosome"/>
</dbReference>
<evidence type="ECO:0000313" key="3">
    <source>
        <dbReference type="Proteomes" id="UP000219285"/>
    </source>
</evidence>
<dbReference type="OrthoDB" id="9795622at2"/>
<dbReference type="AlphaFoldDB" id="A0A6M4MBF0"/>
<dbReference type="GO" id="GO:0008081">
    <property type="term" value="F:phosphoric diester hydrolase activity"/>
    <property type="evidence" value="ECO:0007669"/>
    <property type="project" value="InterPro"/>
</dbReference>
<dbReference type="RefSeq" id="WP_075608172.1">
    <property type="nucleotide sequence ID" value="NZ_CP052766.1"/>
</dbReference>
<name>A0A6M4MBF0_9ALTE</name>
<evidence type="ECO:0000313" key="2">
    <source>
        <dbReference type="EMBL" id="QJR80521.1"/>
    </source>
</evidence>
<reference evidence="3" key="1">
    <citation type="submission" date="2014-12" db="EMBL/GenBank/DDBJ databases">
        <title>Complete genome sequence of a multi-drug resistant Klebsiella pneumoniae.</title>
        <authorList>
            <person name="Hua X."/>
            <person name="Chen Q."/>
            <person name="Li X."/>
            <person name="Feng Y."/>
            <person name="Ruan Z."/>
            <person name="Yu Y."/>
        </authorList>
    </citation>
    <scope>NUCLEOTIDE SEQUENCE [LARGE SCALE GENOMIC DNA]</scope>
    <source>
        <strain evidence="3">5.12</strain>
    </source>
</reference>
<sequence>MWVIAHRGACKVAPENTLDAFQVAIDFGATGVEFDTYQVEGRTIVIHDRWLERTTNGSGLVTAQSVEYLRSLNAGNNEKIPFLAEVMALMPSHAICNIEIKHLVDINAWLKELDIALNQSSLNPSNLIISSFNHAWLKKLKAARPALQIGALTATYPENGPIFATSLQAYSLHMDLDVIDEGYVKDAQDAGLKVLVYTVDKPDDMRLLAKWGADGIFTNVPDIAKAVLANQVDSPY</sequence>
<dbReference type="PANTHER" id="PTHR46211">
    <property type="entry name" value="GLYCEROPHOSPHORYL DIESTER PHOSPHODIESTERASE"/>
    <property type="match status" value="1"/>
</dbReference>
<organism evidence="2 3">
    <name type="scientific">Alteromonas pelagimontana</name>
    <dbReference type="NCBI Taxonomy" id="1858656"/>
    <lineage>
        <taxon>Bacteria</taxon>
        <taxon>Pseudomonadati</taxon>
        <taxon>Pseudomonadota</taxon>
        <taxon>Gammaproteobacteria</taxon>
        <taxon>Alteromonadales</taxon>
        <taxon>Alteromonadaceae</taxon>
        <taxon>Alteromonas/Salinimonas group</taxon>
        <taxon>Alteromonas</taxon>
    </lineage>
</organism>
<dbReference type="InterPro" id="IPR017946">
    <property type="entry name" value="PLC-like_Pdiesterase_TIM-brl"/>
</dbReference>
<accession>A0A6M4MBF0</accession>
<gene>
    <name evidence="2" type="ORF">CA267_006900</name>
</gene>
<dbReference type="PANTHER" id="PTHR46211:SF1">
    <property type="entry name" value="GLYCEROPHOSPHODIESTER PHOSPHODIESTERASE, CYTOPLASMIC"/>
    <property type="match status" value="1"/>
</dbReference>
<dbReference type="PROSITE" id="PS51704">
    <property type="entry name" value="GP_PDE"/>
    <property type="match status" value="1"/>
</dbReference>
<dbReference type="SUPFAM" id="SSF51695">
    <property type="entry name" value="PLC-like phosphodiesterases"/>
    <property type="match status" value="1"/>
</dbReference>
<dbReference type="InterPro" id="IPR030395">
    <property type="entry name" value="GP_PDE_dom"/>
</dbReference>
<keyword evidence="3" id="KW-1185">Reference proteome</keyword>
<protein>
    <submittedName>
        <fullName evidence="2">Glycerophosphodiester phosphodiesterase</fullName>
    </submittedName>
</protein>
<evidence type="ECO:0000259" key="1">
    <source>
        <dbReference type="PROSITE" id="PS51704"/>
    </source>
</evidence>